<reference evidence="2 3" key="1">
    <citation type="submission" date="2016-12" db="EMBL/GenBank/DDBJ databases">
        <title>Draft genome sequences of strains Salinicola socius SMB35, Salinicola sp. MH3R3-1 and Chromohalobacter sp. SMB17 from the Verkhnekamsk potash mining region of Russia.</title>
        <authorList>
            <person name="Mavrodi D.V."/>
            <person name="Olsson B.E."/>
            <person name="Korsakova E.S."/>
            <person name="Pyankova A."/>
            <person name="Mavrodi O.V."/>
            <person name="Plotnikova E.G."/>
        </authorList>
    </citation>
    <scope>NUCLEOTIDE SEQUENCE [LARGE SCALE GENOMIC DNA]</scope>
    <source>
        <strain evidence="2 3">SMB35</strain>
    </source>
</reference>
<protein>
    <submittedName>
        <fullName evidence="2">Transglutaminase</fullName>
    </submittedName>
</protein>
<name>A0A1Q8SVY7_9GAMM</name>
<evidence type="ECO:0000313" key="3">
    <source>
        <dbReference type="Proteomes" id="UP000186878"/>
    </source>
</evidence>
<dbReference type="PANTHER" id="PTHR33490">
    <property type="entry name" value="BLR5614 PROTEIN-RELATED"/>
    <property type="match status" value="1"/>
</dbReference>
<dbReference type="OrthoDB" id="5438043at2"/>
<dbReference type="Proteomes" id="UP000186878">
    <property type="component" value="Unassembled WGS sequence"/>
</dbReference>
<dbReference type="SMART" id="SM00460">
    <property type="entry name" value="TGc"/>
    <property type="match status" value="1"/>
</dbReference>
<dbReference type="PANTHER" id="PTHR33490:SF7">
    <property type="entry name" value="BLR2979 PROTEIN"/>
    <property type="match status" value="1"/>
</dbReference>
<dbReference type="RefSeq" id="WP_075568821.1">
    <property type="nucleotide sequence ID" value="NZ_MSDO01000003.1"/>
</dbReference>
<dbReference type="Pfam" id="PF08379">
    <property type="entry name" value="Bact_transglu_N"/>
    <property type="match status" value="1"/>
</dbReference>
<dbReference type="InterPro" id="IPR038765">
    <property type="entry name" value="Papain-like_cys_pep_sf"/>
</dbReference>
<evidence type="ECO:0000259" key="1">
    <source>
        <dbReference type="SMART" id="SM00460"/>
    </source>
</evidence>
<keyword evidence="3" id="KW-1185">Reference proteome</keyword>
<dbReference type="STRING" id="404433.BTW07_03775"/>
<organism evidence="2 3">
    <name type="scientific">Salinicola socius</name>
    <dbReference type="NCBI Taxonomy" id="404433"/>
    <lineage>
        <taxon>Bacteria</taxon>
        <taxon>Pseudomonadati</taxon>
        <taxon>Pseudomonadota</taxon>
        <taxon>Gammaproteobacteria</taxon>
        <taxon>Oceanospirillales</taxon>
        <taxon>Halomonadaceae</taxon>
        <taxon>Salinicola</taxon>
    </lineage>
</organism>
<sequence>MRYRVRHTTRYEYAAPVSLCHNEARILPRELSWQKVEPTGLDIEPRPAVTSERLDFFGNRVAFFSVQEVHLALSVTASTTLRTQGRPLPPSEVDNDWQMAVRHASRTPELRQFQLDSPFISRDPALRGFAASSFPVGRPLLNAVDDLNRRIFETFTYDPAFSTLATPVLDVLRARRGVCQDFAHLMIGCLRSLGLSARYVSGYLETLPPPGQPRLIGADASHAWVAVHVPNWGWLEYDPTNGNLPGERHLILGWGRDYGDVPPLKGIMNGGGAHELDVSVDVEPIADDDGRSRQGALIGI</sequence>
<accession>A0A1Q8SVY7</accession>
<comment type="caution">
    <text evidence="2">The sequence shown here is derived from an EMBL/GenBank/DDBJ whole genome shotgun (WGS) entry which is preliminary data.</text>
</comment>
<feature type="domain" description="Transglutaminase-like" evidence="1">
    <location>
        <begin position="171"/>
        <end position="241"/>
    </location>
</feature>
<dbReference type="InterPro" id="IPR013589">
    <property type="entry name" value="Bac_transglu_N"/>
</dbReference>
<dbReference type="InterPro" id="IPR002931">
    <property type="entry name" value="Transglutaminase-like"/>
</dbReference>
<dbReference type="AlphaFoldDB" id="A0A1Q8SVY7"/>
<dbReference type="Gene3D" id="3.10.620.30">
    <property type="match status" value="1"/>
</dbReference>
<gene>
    <name evidence="2" type="ORF">BTW07_03775</name>
</gene>
<dbReference type="EMBL" id="MSDO01000003">
    <property type="protein sequence ID" value="OLO05600.1"/>
    <property type="molecule type" value="Genomic_DNA"/>
</dbReference>
<dbReference type="Pfam" id="PF01841">
    <property type="entry name" value="Transglut_core"/>
    <property type="match status" value="1"/>
</dbReference>
<proteinExistence type="predicted"/>
<evidence type="ECO:0000313" key="2">
    <source>
        <dbReference type="EMBL" id="OLO05600.1"/>
    </source>
</evidence>
<dbReference type="SUPFAM" id="SSF54001">
    <property type="entry name" value="Cysteine proteinases"/>
    <property type="match status" value="1"/>
</dbReference>